<keyword evidence="1" id="KW-0472">Membrane</keyword>
<name>A0A3B0WVY0_9ZZZZ</name>
<keyword evidence="1" id="KW-1133">Transmembrane helix</keyword>
<accession>A0A3B0WVY0</accession>
<proteinExistence type="predicted"/>
<evidence type="ECO:0000256" key="1">
    <source>
        <dbReference type="SAM" id="Phobius"/>
    </source>
</evidence>
<protein>
    <submittedName>
        <fullName evidence="2">Uncharacterized protein</fullName>
    </submittedName>
</protein>
<organism evidence="2">
    <name type="scientific">hydrothermal vent metagenome</name>
    <dbReference type="NCBI Taxonomy" id="652676"/>
    <lineage>
        <taxon>unclassified sequences</taxon>
        <taxon>metagenomes</taxon>
        <taxon>ecological metagenomes</taxon>
    </lineage>
</organism>
<feature type="transmembrane region" description="Helical" evidence="1">
    <location>
        <begin position="6"/>
        <end position="27"/>
    </location>
</feature>
<dbReference type="AlphaFoldDB" id="A0A3B0WVY0"/>
<evidence type="ECO:0000313" key="2">
    <source>
        <dbReference type="EMBL" id="VAW54837.1"/>
    </source>
</evidence>
<sequence>MALWEQLLAGALGLFVIFMFFPGIKATMEKSKNAEEKHWGTLILLTIVLVAFISLMIYSVQ</sequence>
<keyword evidence="1" id="KW-0812">Transmembrane</keyword>
<gene>
    <name evidence="2" type="ORF">MNBD_GAMMA05-1808</name>
</gene>
<dbReference type="EMBL" id="UOFE01000044">
    <property type="protein sequence ID" value="VAW54837.1"/>
    <property type="molecule type" value="Genomic_DNA"/>
</dbReference>
<reference evidence="2" key="1">
    <citation type="submission" date="2018-06" db="EMBL/GenBank/DDBJ databases">
        <authorList>
            <person name="Zhirakovskaya E."/>
        </authorList>
    </citation>
    <scope>NUCLEOTIDE SEQUENCE</scope>
</reference>
<feature type="transmembrane region" description="Helical" evidence="1">
    <location>
        <begin position="39"/>
        <end position="60"/>
    </location>
</feature>